<feature type="non-terminal residue" evidence="1">
    <location>
        <position position="122"/>
    </location>
</feature>
<evidence type="ECO:0008006" key="3">
    <source>
        <dbReference type="Google" id="ProtNLM"/>
    </source>
</evidence>
<dbReference type="Gene3D" id="2.30.130.30">
    <property type="entry name" value="Hypothetical protein"/>
    <property type="match status" value="1"/>
</dbReference>
<dbReference type="STRING" id="1801677.A2365_00920"/>
<evidence type="ECO:0000313" key="1">
    <source>
        <dbReference type="EMBL" id="OGZ27951.1"/>
    </source>
</evidence>
<dbReference type="EMBL" id="MHMM01000002">
    <property type="protein sequence ID" value="OGZ27951.1"/>
    <property type="molecule type" value="Genomic_DNA"/>
</dbReference>
<dbReference type="Proteomes" id="UP000177740">
    <property type="component" value="Unassembled WGS sequence"/>
</dbReference>
<proteinExistence type="predicted"/>
<accession>A0A1G2ERF0</accession>
<reference evidence="1 2" key="1">
    <citation type="journal article" date="2016" name="Nat. Commun.">
        <title>Thousands of microbial genomes shed light on interconnected biogeochemical processes in an aquifer system.</title>
        <authorList>
            <person name="Anantharaman K."/>
            <person name="Brown C.T."/>
            <person name="Hug L.A."/>
            <person name="Sharon I."/>
            <person name="Castelle C.J."/>
            <person name="Probst A.J."/>
            <person name="Thomas B.C."/>
            <person name="Singh A."/>
            <person name="Wilkins M.J."/>
            <person name="Karaoz U."/>
            <person name="Brodie E.L."/>
            <person name="Williams K.H."/>
            <person name="Hubbard S.S."/>
            <person name="Banfield J.F."/>
        </authorList>
    </citation>
    <scope>NUCLEOTIDE SEQUENCE [LARGE SCALE GENOMIC DNA]</scope>
</reference>
<protein>
    <recommendedName>
        <fullName evidence="3">ASCH domain-containing protein</fullName>
    </recommendedName>
</protein>
<name>A0A1G2ERF0_9BACT</name>
<organism evidence="1 2">
    <name type="scientific">Candidatus Nealsonbacteria bacterium RIFOXYB1_FULL_40_15</name>
    <dbReference type="NCBI Taxonomy" id="1801677"/>
    <lineage>
        <taxon>Bacteria</taxon>
        <taxon>Candidatus Nealsoniibacteriota</taxon>
    </lineage>
</organism>
<dbReference type="SUPFAM" id="SSF88697">
    <property type="entry name" value="PUA domain-like"/>
    <property type="match status" value="1"/>
</dbReference>
<gene>
    <name evidence="1" type="ORF">A2365_00920</name>
</gene>
<dbReference type="AlphaFoldDB" id="A0A1G2ERF0"/>
<dbReference type="InterPro" id="IPR015947">
    <property type="entry name" value="PUA-like_sf"/>
</dbReference>
<evidence type="ECO:0000313" key="2">
    <source>
        <dbReference type="Proteomes" id="UP000177740"/>
    </source>
</evidence>
<sequence length="122" mass="13931">MKKSWELLPKILNGTKTVESRWYKTKRAPWGKIVEGDGVYFQNSGEPVTVRATVAKVDQYKIYDNTHALEVAQKYALSGLGTEVIGEEIKKYITDKKYAIFVHLVKPQKINPFVFDKTGYGM</sequence>
<comment type="caution">
    <text evidence="1">The sequence shown here is derived from an EMBL/GenBank/DDBJ whole genome shotgun (WGS) entry which is preliminary data.</text>
</comment>